<reference evidence="2 3" key="1">
    <citation type="journal article" date="2019" name="Nat. Microbiol.">
        <title>Mediterranean grassland soil C-N compound turnover is dependent on rainfall and depth, and is mediated by genomically divergent microorganisms.</title>
        <authorList>
            <person name="Diamond S."/>
            <person name="Andeer P.F."/>
            <person name="Li Z."/>
            <person name="Crits-Christoph A."/>
            <person name="Burstein D."/>
            <person name="Anantharaman K."/>
            <person name="Lane K.R."/>
            <person name="Thomas B.C."/>
            <person name="Pan C."/>
            <person name="Northen T.R."/>
            <person name="Banfield J.F."/>
        </authorList>
    </citation>
    <scope>NUCLEOTIDE SEQUENCE [LARGE SCALE GENOMIC DNA]</scope>
    <source>
        <strain evidence="2">WS_5</strain>
    </source>
</reference>
<dbReference type="AlphaFoldDB" id="A0A538T4B3"/>
<accession>A0A538T4B3</accession>
<dbReference type="EMBL" id="VBOV01000129">
    <property type="protein sequence ID" value="TMQ58473.1"/>
    <property type="molecule type" value="Genomic_DNA"/>
</dbReference>
<gene>
    <name evidence="2" type="ORF">E6K75_05380</name>
</gene>
<evidence type="ECO:0008006" key="4">
    <source>
        <dbReference type="Google" id="ProtNLM"/>
    </source>
</evidence>
<evidence type="ECO:0000313" key="2">
    <source>
        <dbReference type="EMBL" id="TMQ58473.1"/>
    </source>
</evidence>
<comment type="caution">
    <text evidence="2">The sequence shown here is derived from an EMBL/GenBank/DDBJ whole genome shotgun (WGS) entry which is preliminary data.</text>
</comment>
<organism evidence="2 3">
    <name type="scientific">Eiseniibacteriota bacterium</name>
    <dbReference type="NCBI Taxonomy" id="2212470"/>
    <lineage>
        <taxon>Bacteria</taxon>
        <taxon>Candidatus Eiseniibacteriota</taxon>
    </lineage>
</organism>
<evidence type="ECO:0000313" key="3">
    <source>
        <dbReference type="Proteomes" id="UP000320913"/>
    </source>
</evidence>
<feature type="region of interest" description="Disordered" evidence="1">
    <location>
        <begin position="68"/>
        <end position="97"/>
    </location>
</feature>
<name>A0A538T4B3_UNCEI</name>
<proteinExistence type="predicted"/>
<sequence>MTNALRQIRRLHPLLRGLLLLYVASTLLLVAAHQHHNGLEGHDCALCTAAHTPAVVAAALDHAIAPDSTQTPVTIPADQAWDSEAARTPRSRAPPVA</sequence>
<evidence type="ECO:0000256" key="1">
    <source>
        <dbReference type="SAM" id="MobiDB-lite"/>
    </source>
</evidence>
<dbReference type="Proteomes" id="UP000320913">
    <property type="component" value="Unassembled WGS sequence"/>
</dbReference>
<protein>
    <recommendedName>
        <fullName evidence="4">DUF2946 domain-containing protein</fullName>
    </recommendedName>
</protein>